<dbReference type="Proteomes" id="UP000504629">
    <property type="component" value="Unplaced"/>
</dbReference>
<dbReference type="InterPro" id="IPR036065">
    <property type="entry name" value="BolA-like_sf"/>
</dbReference>
<dbReference type="GO" id="GO:0005759">
    <property type="term" value="C:mitochondrial matrix"/>
    <property type="evidence" value="ECO:0007669"/>
    <property type="project" value="TreeGrafter"/>
</dbReference>
<dbReference type="Gene3D" id="3.30.300.90">
    <property type="entry name" value="BolA-like"/>
    <property type="match status" value="1"/>
</dbReference>
<dbReference type="PANTHER" id="PTHR46188:SF1">
    <property type="entry name" value="BOLA-LIKE PROTEIN 3"/>
    <property type="match status" value="1"/>
</dbReference>
<protein>
    <submittedName>
        <fullName evidence="4">BolA-like protein 3</fullName>
    </submittedName>
</protein>
<keyword evidence="3" id="KW-1185">Reference proteome</keyword>
<name>A0A6J2KHC7_BOMMA</name>
<sequence>MFRNFVKVFEPVKNHLVRAVAGNGASTEVAGSVYEKNCVSKEQQLTDALKKAMPGITYISVQDISGGCGAMFEISVEAKEFVGLNRVKQHRLVTDSLKNEIAEMHGIRIHTTPAATQ</sequence>
<reference evidence="4" key="1">
    <citation type="submission" date="2025-08" db="UniProtKB">
        <authorList>
            <consortium name="RefSeq"/>
        </authorList>
    </citation>
    <scope>IDENTIFICATION</scope>
    <source>
        <tissue evidence="4">Silk gland</tissue>
    </source>
</reference>
<dbReference type="SUPFAM" id="SSF82657">
    <property type="entry name" value="BolA-like"/>
    <property type="match status" value="1"/>
</dbReference>
<dbReference type="PANTHER" id="PTHR46188">
    <property type="entry name" value="BOLA-LIKE PROTEIN 3"/>
    <property type="match status" value="1"/>
</dbReference>
<dbReference type="GeneID" id="114250065"/>
<dbReference type="OrthoDB" id="203381at2759"/>
<dbReference type="InterPro" id="IPR052275">
    <property type="entry name" value="Mt_Fe-S_assembly_factor"/>
</dbReference>
<evidence type="ECO:0000313" key="4">
    <source>
        <dbReference type="RefSeq" id="XP_028039604.1"/>
    </source>
</evidence>
<organism evidence="3 4">
    <name type="scientific">Bombyx mandarina</name>
    <name type="common">Wild silk moth</name>
    <name type="synonym">Wild silkworm</name>
    <dbReference type="NCBI Taxonomy" id="7092"/>
    <lineage>
        <taxon>Eukaryota</taxon>
        <taxon>Metazoa</taxon>
        <taxon>Ecdysozoa</taxon>
        <taxon>Arthropoda</taxon>
        <taxon>Hexapoda</taxon>
        <taxon>Insecta</taxon>
        <taxon>Pterygota</taxon>
        <taxon>Neoptera</taxon>
        <taxon>Endopterygota</taxon>
        <taxon>Lepidoptera</taxon>
        <taxon>Glossata</taxon>
        <taxon>Ditrysia</taxon>
        <taxon>Bombycoidea</taxon>
        <taxon>Bombycidae</taxon>
        <taxon>Bombycinae</taxon>
        <taxon>Bombyx</taxon>
    </lineage>
</organism>
<evidence type="ECO:0000313" key="3">
    <source>
        <dbReference type="Proteomes" id="UP000504629"/>
    </source>
</evidence>
<dbReference type="InterPro" id="IPR002634">
    <property type="entry name" value="BolA"/>
</dbReference>
<dbReference type="KEGG" id="bman:114250065"/>
<dbReference type="RefSeq" id="XP_028039604.1">
    <property type="nucleotide sequence ID" value="XM_028183803.1"/>
</dbReference>
<dbReference type="Pfam" id="PF01722">
    <property type="entry name" value="BolA"/>
    <property type="match status" value="1"/>
</dbReference>
<proteinExistence type="inferred from homology"/>
<comment type="similarity">
    <text evidence="1 2">Belongs to the BolA/IbaG family.</text>
</comment>
<gene>
    <name evidence="4" type="primary">LOC114250065</name>
</gene>
<dbReference type="AlphaFoldDB" id="A0A6J2KHC7"/>
<accession>A0A6J2KHC7</accession>
<evidence type="ECO:0000256" key="2">
    <source>
        <dbReference type="RuleBase" id="RU003860"/>
    </source>
</evidence>
<evidence type="ECO:0000256" key="1">
    <source>
        <dbReference type="ARBA" id="ARBA00005578"/>
    </source>
</evidence>